<accession>U1PI14</accession>
<organism evidence="1 2">
    <name type="scientific">Haloquadratum walsbyi J07HQW1</name>
    <dbReference type="NCBI Taxonomy" id="1238424"/>
    <lineage>
        <taxon>Archaea</taxon>
        <taxon>Methanobacteriati</taxon>
        <taxon>Methanobacteriota</taxon>
        <taxon>Stenosarchaea group</taxon>
        <taxon>Halobacteria</taxon>
        <taxon>Halobacteriales</taxon>
        <taxon>Haloferacaceae</taxon>
        <taxon>Haloquadratum</taxon>
    </lineage>
</organism>
<protein>
    <submittedName>
        <fullName evidence="1">Uncharacterized protein</fullName>
    </submittedName>
</protein>
<dbReference type="EMBL" id="KE356560">
    <property type="protein sequence ID" value="ERG91801.1"/>
    <property type="molecule type" value="Genomic_DNA"/>
</dbReference>
<gene>
    <name evidence="1" type="ORF">J07HQW1_01835</name>
</gene>
<evidence type="ECO:0000313" key="1">
    <source>
        <dbReference type="EMBL" id="ERG91801.1"/>
    </source>
</evidence>
<name>U1PI14_9EURY</name>
<dbReference type="Proteomes" id="UP000030649">
    <property type="component" value="Unassembled WGS sequence"/>
</dbReference>
<dbReference type="HOGENOM" id="CLU_1819754_0_0_2"/>
<reference evidence="1 2" key="1">
    <citation type="journal article" date="2013" name="PLoS ONE">
        <title>Assembly-driven community genomics of a hypersaline microbial ecosystem.</title>
        <authorList>
            <person name="Podell S."/>
            <person name="Ugalde J.A."/>
            <person name="Narasingarao P."/>
            <person name="Banfield J.F."/>
            <person name="Heidelberg K.B."/>
            <person name="Allen E.E."/>
        </authorList>
    </citation>
    <scope>NUCLEOTIDE SEQUENCE [LARGE SCALE GENOMIC DNA]</scope>
    <source>
        <strain evidence="2">J07HQW1</strain>
    </source>
</reference>
<sequence length="143" mass="15539">MIPHHSLRLGIADSRTVSLIQVLGRDLTGAGDDVVEGLLVFGELFSRLLSDFRFRFRNYTVDHTSGDPVVSLSLSDLRCVTEDTDGSPSVTGGVIGYQLQLFVTDCAGVDASLDTIFQYRHQLADAVLPELDPSTRLQAAVET</sequence>
<dbReference type="AlphaFoldDB" id="U1PI14"/>
<evidence type="ECO:0000313" key="2">
    <source>
        <dbReference type="Proteomes" id="UP000030649"/>
    </source>
</evidence>
<feature type="non-terminal residue" evidence="1">
    <location>
        <position position="143"/>
    </location>
</feature>
<proteinExistence type="predicted"/>